<keyword evidence="2 4" id="KW-0863">Zinc-finger</keyword>
<dbReference type="SUPFAM" id="SSF144232">
    <property type="entry name" value="HIT/MYND zinc finger-like"/>
    <property type="match status" value="1"/>
</dbReference>
<dbReference type="PANTHER" id="PTHR47570">
    <property type="entry name" value="ZINC ION BINDING PROTEIN"/>
    <property type="match status" value="1"/>
</dbReference>
<evidence type="ECO:0000256" key="4">
    <source>
        <dbReference type="PROSITE-ProRule" id="PRU00134"/>
    </source>
</evidence>
<dbReference type="Gene3D" id="6.10.140.2220">
    <property type="match status" value="1"/>
</dbReference>
<evidence type="ECO:0000256" key="2">
    <source>
        <dbReference type="ARBA" id="ARBA00022771"/>
    </source>
</evidence>
<dbReference type="Pfam" id="PF01753">
    <property type="entry name" value="zf-MYND"/>
    <property type="match status" value="1"/>
</dbReference>
<comment type="caution">
    <text evidence="6">The sequence shown here is derived from an EMBL/GenBank/DDBJ whole genome shotgun (WGS) entry which is preliminary data.</text>
</comment>
<dbReference type="EMBL" id="JBANRG010000001">
    <property type="protein sequence ID" value="KAK7472199.1"/>
    <property type="molecule type" value="Genomic_DNA"/>
</dbReference>
<organism evidence="6 7">
    <name type="scientific">Marasmiellus scandens</name>
    <dbReference type="NCBI Taxonomy" id="2682957"/>
    <lineage>
        <taxon>Eukaryota</taxon>
        <taxon>Fungi</taxon>
        <taxon>Dikarya</taxon>
        <taxon>Basidiomycota</taxon>
        <taxon>Agaricomycotina</taxon>
        <taxon>Agaricomycetes</taxon>
        <taxon>Agaricomycetidae</taxon>
        <taxon>Agaricales</taxon>
        <taxon>Marasmiineae</taxon>
        <taxon>Omphalotaceae</taxon>
        <taxon>Marasmiellus</taxon>
    </lineage>
</organism>
<name>A0ABR1K447_9AGAR</name>
<keyword evidence="7" id="KW-1185">Reference proteome</keyword>
<dbReference type="PANTHER" id="PTHR47570:SF1">
    <property type="entry name" value="ZINC ION BINDING PROTEIN"/>
    <property type="match status" value="1"/>
</dbReference>
<dbReference type="PROSITE" id="PS50865">
    <property type="entry name" value="ZF_MYND_2"/>
    <property type="match status" value="1"/>
</dbReference>
<feature type="domain" description="MYND-type" evidence="5">
    <location>
        <begin position="41"/>
        <end position="90"/>
    </location>
</feature>
<evidence type="ECO:0000256" key="1">
    <source>
        <dbReference type="ARBA" id="ARBA00022723"/>
    </source>
</evidence>
<dbReference type="Proteomes" id="UP001498398">
    <property type="component" value="Unassembled WGS sequence"/>
</dbReference>
<gene>
    <name evidence="6" type="ORF">VKT23_000321</name>
</gene>
<dbReference type="Pfam" id="PF20179">
    <property type="entry name" value="MSS51_C"/>
    <property type="match status" value="1"/>
</dbReference>
<accession>A0ABR1K447</accession>
<keyword evidence="1" id="KW-0479">Metal-binding</keyword>
<evidence type="ECO:0000256" key="3">
    <source>
        <dbReference type="ARBA" id="ARBA00022833"/>
    </source>
</evidence>
<evidence type="ECO:0000313" key="7">
    <source>
        <dbReference type="Proteomes" id="UP001498398"/>
    </source>
</evidence>
<reference evidence="6 7" key="1">
    <citation type="submission" date="2024-01" db="EMBL/GenBank/DDBJ databases">
        <title>A draft genome for the cacao thread blight pathogen Marasmiellus scandens.</title>
        <authorList>
            <person name="Baruah I.K."/>
            <person name="Leung J."/>
            <person name="Bukari Y."/>
            <person name="Amoako-Attah I."/>
            <person name="Meinhardt L.W."/>
            <person name="Bailey B.A."/>
            <person name="Cohen S.P."/>
        </authorList>
    </citation>
    <scope>NUCLEOTIDE SEQUENCE [LARGE SCALE GENOMIC DNA]</scope>
    <source>
        <strain evidence="6 7">GH-19</strain>
    </source>
</reference>
<keyword evidence="3" id="KW-0862">Zinc</keyword>
<evidence type="ECO:0000259" key="5">
    <source>
        <dbReference type="PROSITE" id="PS50865"/>
    </source>
</evidence>
<sequence>MMGLTPQQFYKGLNAAGKDLAACEKRGHVPAHYDFGVKEACAACQQHIEPPKKPLRCSACKSVLYCSKECSKRAWTTSNPPGAPTHKQLCADNARHMTRLPQTQAIVKQFSWGRIESDGTFNRDIARGRFGVLGGDDVGFWSHKGGPVPHQQRGPFSPENTSGGYSAMVARLFTAFDHLDGKDLLKAKHLSDEEGWELPSNLIPHRDFTSADRRPVLVTDFGEVKDWDSWYRWRKLPKDSPAALLIDFPLSVYQLVVNCLRVTNAKKGSPDRRIPVHIQMLGVEVELNYLPLFSELALLLPYHDIKLVMFGYSVHKLFKEARKHPKSLASKCSPTTPVFTYKAPAECGSGSIEIFLHGESPTWSPSEHTQTSSPYGRPDALVACNAGLASYPDWIPVVQAAHVLEIPFGVTEYAEQSAEHQRAAFPNMLGYRASPRKEYPIDLNPFQAPGQRGLPMYRLPNVINGFTLVVVKKEITEDEELVEAIGGLELD</sequence>
<dbReference type="InterPro" id="IPR002893">
    <property type="entry name" value="Znf_MYND"/>
</dbReference>
<evidence type="ECO:0000313" key="6">
    <source>
        <dbReference type="EMBL" id="KAK7472199.1"/>
    </source>
</evidence>
<proteinExistence type="predicted"/>
<dbReference type="InterPro" id="IPR046824">
    <property type="entry name" value="Mss51-like_C"/>
</dbReference>
<protein>
    <recommendedName>
        <fullName evidence="5">MYND-type domain-containing protein</fullName>
    </recommendedName>
</protein>